<dbReference type="AlphaFoldDB" id="A0A813K9N6"/>
<evidence type="ECO:0000256" key="1">
    <source>
        <dbReference type="SAM" id="MobiDB-lite"/>
    </source>
</evidence>
<feature type="region of interest" description="Disordered" evidence="1">
    <location>
        <begin position="144"/>
        <end position="163"/>
    </location>
</feature>
<dbReference type="Proteomes" id="UP000626109">
    <property type="component" value="Unassembled WGS sequence"/>
</dbReference>
<feature type="compositionally biased region" description="Low complexity" evidence="1">
    <location>
        <begin position="9"/>
        <end position="22"/>
    </location>
</feature>
<feature type="region of interest" description="Disordered" evidence="1">
    <location>
        <begin position="56"/>
        <end position="88"/>
    </location>
</feature>
<dbReference type="EMBL" id="CAJNNW010028774">
    <property type="protein sequence ID" value="CAE8697579.1"/>
    <property type="molecule type" value="Genomic_DNA"/>
</dbReference>
<reference evidence="2" key="1">
    <citation type="submission" date="2021-02" db="EMBL/GenBank/DDBJ databases">
        <authorList>
            <person name="Dougan E. K."/>
            <person name="Rhodes N."/>
            <person name="Thang M."/>
            <person name="Chan C."/>
        </authorList>
    </citation>
    <scope>NUCLEOTIDE SEQUENCE</scope>
</reference>
<evidence type="ECO:0000313" key="2">
    <source>
        <dbReference type="EMBL" id="CAE8697579.1"/>
    </source>
</evidence>
<feature type="region of interest" description="Disordered" evidence="1">
    <location>
        <begin position="1"/>
        <end position="43"/>
    </location>
</feature>
<organism evidence="2 3">
    <name type="scientific">Polarella glacialis</name>
    <name type="common">Dinoflagellate</name>
    <dbReference type="NCBI Taxonomy" id="89957"/>
    <lineage>
        <taxon>Eukaryota</taxon>
        <taxon>Sar</taxon>
        <taxon>Alveolata</taxon>
        <taxon>Dinophyceae</taxon>
        <taxon>Suessiales</taxon>
        <taxon>Suessiaceae</taxon>
        <taxon>Polarella</taxon>
    </lineage>
</organism>
<gene>
    <name evidence="2" type="ORF">PGLA2088_LOCUS30364</name>
</gene>
<evidence type="ECO:0000313" key="3">
    <source>
        <dbReference type="Proteomes" id="UP000626109"/>
    </source>
</evidence>
<protein>
    <submittedName>
        <fullName evidence="2">Uncharacterized protein</fullName>
    </submittedName>
</protein>
<proteinExistence type="predicted"/>
<name>A0A813K9N6_POLGL</name>
<comment type="caution">
    <text evidence="2">The sequence shown here is derived from an EMBL/GenBank/DDBJ whole genome shotgun (WGS) entry which is preliminary data.</text>
</comment>
<feature type="region of interest" description="Disordered" evidence="1">
    <location>
        <begin position="105"/>
        <end position="126"/>
    </location>
</feature>
<accession>A0A813K9N6</accession>
<sequence length="163" mass="16954">MEQLFQSFCSGGSSCSRAAAGGTEAPRPPGPASARDGTEDVPGSLLEALTLKPSVVDDGELQFPPRSQARCPPRGAGNSAATRQKMAANSRYAGSQYHVYTGADFQDVPSIGNSPGPRGGSLGSMFSEFQDMASGRPQLGEAVGKVQGFSPMKELNPPLRRPP</sequence>